<evidence type="ECO:0008006" key="4">
    <source>
        <dbReference type="Google" id="ProtNLM"/>
    </source>
</evidence>
<gene>
    <name evidence="2" type="ORF">V1477_008066</name>
</gene>
<reference evidence="2 3" key="1">
    <citation type="journal article" date="2024" name="Ann. Entomol. Soc. Am.">
        <title>Genomic analyses of the southern and eastern yellowjacket wasps (Hymenoptera: Vespidae) reveal evolutionary signatures of social life.</title>
        <authorList>
            <person name="Catto M.A."/>
            <person name="Caine P.B."/>
            <person name="Orr S.E."/>
            <person name="Hunt B.G."/>
            <person name="Goodisman M.A.D."/>
        </authorList>
    </citation>
    <scope>NUCLEOTIDE SEQUENCE [LARGE SCALE GENOMIC DNA]</scope>
    <source>
        <strain evidence="2">232</strain>
        <tissue evidence="2">Head and thorax</tissue>
    </source>
</reference>
<protein>
    <recommendedName>
        <fullName evidence="4">Secreted protein</fullName>
    </recommendedName>
</protein>
<evidence type="ECO:0000256" key="1">
    <source>
        <dbReference type="SAM" id="SignalP"/>
    </source>
</evidence>
<comment type="caution">
    <text evidence="2">The sequence shown here is derived from an EMBL/GenBank/DDBJ whole genome shotgun (WGS) entry which is preliminary data.</text>
</comment>
<evidence type="ECO:0000313" key="2">
    <source>
        <dbReference type="EMBL" id="KAL2743808.1"/>
    </source>
</evidence>
<dbReference type="AlphaFoldDB" id="A0ABD2CHU0"/>
<proteinExistence type="predicted"/>
<feature type="chain" id="PRO_5044858210" description="Secreted protein" evidence="1">
    <location>
        <begin position="16"/>
        <end position="62"/>
    </location>
</feature>
<keyword evidence="3" id="KW-1185">Reference proteome</keyword>
<sequence>MWLLLDLFSASDVDACETVVVRSHFPQLVICFAAFPSEFPCYRHDYPAGKYTLAIISMRVNV</sequence>
<name>A0ABD2CHU0_VESMC</name>
<keyword evidence="1" id="KW-0732">Signal</keyword>
<organism evidence="2 3">
    <name type="scientific">Vespula maculifrons</name>
    <name type="common">Eastern yellow jacket</name>
    <name type="synonym">Wasp</name>
    <dbReference type="NCBI Taxonomy" id="7453"/>
    <lineage>
        <taxon>Eukaryota</taxon>
        <taxon>Metazoa</taxon>
        <taxon>Ecdysozoa</taxon>
        <taxon>Arthropoda</taxon>
        <taxon>Hexapoda</taxon>
        <taxon>Insecta</taxon>
        <taxon>Pterygota</taxon>
        <taxon>Neoptera</taxon>
        <taxon>Endopterygota</taxon>
        <taxon>Hymenoptera</taxon>
        <taxon>Apocrita</taxon>
        <taxon>Aculeata</taxon>
        <taxon>Vespoidea</taxon>
        <taxon>Vespidae</taxon>
        <taxon>Vespinae</taxon>
        <taxon>Vespula</taxon>
    </lineage>
</organism>
<evidence type="ECO:0000313" key="3">
    <source>
        <dbReference type="Proteomes" id="UP001607303"/>
    </source>
</evidence>
<accession>A0ABD2CHU0</accession>
<dbReference type="EMBL" id="JAYRBN010000054">
    <property type="protein sequence ID" value="KAL2743808.1"/>
    <property type="molecule type" value="Genomic_DNA"/>
</dbReference>
<feature type="signal peptide" evidence="1">
    <location>
        <begin position="1"/>
        <end position="15"/>
    </location>
</feature>
<dbReference type="Proteomes" id="UP001607303">
    <property type="component" value="Unassembled WGS sequence"/>
</dbReference>